<dbReference type="InterPro" id="IPR046867">
    <property type="entry name" value="AldOxase/xan_DH_MoCoBD2"/>
</dbReference>
<feature type="transmembrane region" description="Helical" evidence="1">
    <location>
        <begin position="12"/>
        <end position="31"/>
    </location>
</feature>
<dbReference type="Proteomes" id="UP001597215">
    <property type="component" value="Unassembled WGS sequence"/>
</dbReference>
<keyword evidence="1" id="KW-1133">Transmembrane helix</keyword>
<evidence type="ECO:0000256" key="1">
    <source>
        <dbReference type="SAM" id="Phobius"/>
    </source>
</evidence>
<name>A0ABW4MFH6_9SPHN</name>
<sequence>MNDTPGIELSRRNLLIGGGVGAGLLVAWAVWPREYLPNMMLEEGEHLFGPWLKIGEDGRVTIAVPQTEMGQGSYTALAQIVAGELGADWRTVAIQPALPGPNFSNDLFVREWSAAFLPASLGTFANSGASDALHKEWAKRTGFMITAGSTSIRQFERPCRIAGAAARTVLCQAAAERWDTAWENCDTANGFVTFGKKRIPFAELVADAATYDPPSPVPLRASPVNGLSGREAVRLDVPAKVDGSANFAGDVRLPEMLYASVRAGPIGDTRLKELDREGARGLKGLVDVVRTDGWVAALGTNWWVANKALDAMAPVFATIGRMPDSGIMNEAMERALDKGPGSRFVDIGSVDAALDKSAGTKVYRSQYSVQPALHAPIETRSATAEFKKGRLTLWLATQAPESAKLAAAKAIGIDADNVTLIQMMAGGSFGRNLDNRIAEQAAILAQHAGRPVQVIWSRPEDFIRDIVRPPAHARMTAALGRGGVIEGLAVRIAVPAMARQQIRRLKGDTPVEALRAVTGDHDPLAIDGAVPPYSIPNLSVDHFPVDLPLPTGLWRGNGHGYTAFFVESFINELAAAAGIEPLSFRMQMLVGQTRLARCLTNVAALAGWDGGAENSGKGLACHSMYGSHIAVIATARTGEQGVRVERISAVVDCGRLINPEIARQQVEGGIIFGLAQALGSATEYENGLPVARRLRDIDLPQLSDIPEIDIEFIRNEEEPGGLSELGVPAVAPAIANALFSAAGVRLRELPLLSRGL</sequence>
<proteinExistence type="predicted"/>
<dbReference type="EMBL" id="JBHUEL010000011">
    <property type="protein sequence ID" value="MFD1767778.1"/>
    <property type="molecule type" value="Genomic_DNA"/>
</dbReference>
<dbReference type="InterPro" id="IPR008274">
    <property type="entry name" value="AldOxase/xan_DH_MoCoBD1"/>
</dbReference>
<keyword evidence="4" id="KW-1185">Reference proteome</keyword>
<dbReference type="RefSeq" id="WP_381515627.1">
    <property type="nucleotide sequence ID" value="NZ_JBHUEL010000011.1"/>
</dbReference>
<dbReference type="Pfam" id="PF02738">
    <property type="entry name" value="MoCoBD_1"/>
    <property type="match status" value="1"/>
</dbReference>
<dbReference type="InterPro" id="IPR012368">
    <property type="entry name" value="OxRdtase_Mopterin-bd_su_IorB"/>
</dbReference>
<dbReference type="SUPFAM" id="SSF56003">
    <property type="entry name" value="Molybdenum cofactor-binding domain"/>
    <property type="match status" value="2"/>
</dbReference>
<dbReference type="Gene3D" id="3.90.1170.50">
    <property type="entry name" value="Aldehyde oxidase/xanthine dehydrogenase, a/b hammerhead"/>
    <property type="match status" value="1"/>
</dbReference>
<dbReference type="PANTHER" id="PTHR47495">
    <property type="entry name" value="ALDEHYDE DEHYDROGENASE"/>
    <property type="match status" value="1"/>
</dbReference>
<keyword evidence="1" id="KW-0472">Membrane</keyword>
<dbReference type="PANTHER" id="PTHR47495:SF1">
    <property type="entry name" value="BLL3820 PROTEIN"/>
    <property type="match status" value="1"/>
</dbReference>
<protein>
    <submittedName>
        <fullName evidence="3">Molybdopterin cofactor-binding domain-containing protein</fullName>
    </submittedName>
</protein>
<organism evidence="3 4">
    <name type="scientific">Sphingorhabdus buctiana</name>
    <dbReference type="NCBI Taxonomy" id="1508805"/>
    <lineage>
        <taxon>Bacteria</taxon>
        <taxon>Pseudomonadati</taxon>
        <taxon>Pseudomonadota</taxon>
        <taxon>Alphaproteobacteria</taxon>
        <taxon>Sphingomonadales</taxon>
        <taxon>Sphingomonadaceae</taxon>
        <taxon>Sphingorhabdus</taxon>
    </lineage>
</organism>
<dbReference type="SMART" id="SM01008">
    <property type="entry name" value="Ald_Xan_dh_C"/>
    <property type="match status" value="1"/>
</dbReference>
<evidence type="ECO:0000313" key="3">
    <source>
        <dbReference type="EMBL" id="MFD1767778.1"/>
    </source>
</evidence>
<evidence type="ECO:0000313" key="4">
    <source>
        <dbReference type="Proteomes" id="UP001597215"/>
    </source>
</evidence>
<accession>A0ABW4MFH6</accession>
<reference evidence="4" key="1">
    <citation type="journal article" date="2019" name="Int. J. Syst. Evol. Microbiol.">
        <title>The Global Catalogue of Microorganisms (GCM) 10K type strain sequencing project: providing services to taxonomists for standard genome sequencing and annotation.</title>
        <authorList>
            <consortium name="The Broad Institute Genomics Platform"/>
            <consortium name="The Broad Institute Genome Sequencing Center for Infectious Disease"/>
            <person name="Wu L."/>
            <person name="Ma J."/>
        </authorList>
    </citation>
    <scope>NUCLEOTIDE SEQUENCE [LARGE SCALE GENOMIC DNA]</scope>
    <source>
        <strain evidence="4">CGMCC 1.12449</strain>
    </source>
</reference>
<dbReference type="Pfam" id="PF20256">
    <property type="entry name" value="MoCoBD_2"/>
    <property type="match status" value="2"/>
</dbReference>
<feature type="domain" description="Aldehyde oxidase/xanthine dehydrogenase a/b hammerhead" evidence="2">
    <location>
        <begin position="242"/>
        <end position="320"/>
    </location>
</feature>
<keyword evidence="1" id="KW-0812">Transmembrane</keyword>
<comment type="caution">
    <text evidence="3">The sequence shown here is derived from an EMBL/GenBank/DDBJ whole genome shotgun (WGS) entry which is preliminary data.</text>
</comment>
<dbReference type="InterPro" id="IPR052516">
    <property type="entry name" value="N-heterocyclic_Hydroxylase"/>
</dbReference>
<gene>
    <name evidence="3" type="ORF">ACFSAG_13100</name>
</gene>
<dbReference type="InterPro" id="IPR037165">
    <property type="entry name" value="AldOxase/xan_DH_Mopterin-bd_sf"/>
</dbReference>
<dbReference type="InterPro" id="IPR000674">
    <property type="entry name" value="Ald_Oxase/Xan_DH_a/b"/>
</dbReference>
<dbReference type="Gene3D" id="3.30.365.10">
    <property type="entry name" value="Aldehyde oxidase/xanthine dehydrogenase, molybdopterin binding domain"/>
    <property type="match status" value="4"/>
</dbReference>
<evidence type="ECO:0000259" key="2">
    <source>
        <dbReference type="SMART" id="SM01008"/>
    </source>
</evidence>
<dbReference type="PIRSF" id="PIRSF036389">
    <property type="entry name" value="IOR_B"/>
    <property type="match status" value="1"/>
</dbReference>